<dbReference type="EMBL" id="CAJRST010029335">
    <property type="protein sequence ID" value="CAG5969013.1"/>
    <property type="molecule type" value="Genomic_DNA"/>
</dbReference>
<feature type="non-terminal residue" evidence="2">
    <location>
        <position position="1"/>
    </location>
</feature>
<accession>A0A8S4BKT6</accession>
<evidence type="ECO:0000256" key="1">
    <source>
        <dbReference type="SAM" id="MobiDB-lite"/>
    </source>
</evidence>
<evidence type="ECO:0000313" key="2">
    <source>
        <dbReference type="EMBL" id="CAG5969013.1"/>
    </source>
</evidence>
<comment type="caution">
    <text evidence="2">The sequence shown here is derived from an EMBL/GenBank/DDBJ whole genome shotgun (WGS) entry which is preliminary data.</text>
</comment>
<dbReference type="Proteomes" id="UP000677803">
    <property type="component" value="Unassembled WGS sequence"/>
</dbReference>
<evidence type="ECO:0000313" key="3">
    <source>
        <dbReference type="Proteomes" id="UP000677803"/>
    </source>
</evidence>
<name>A0A8S4BKT6_9TELE</name>
<feature type="region of interest" description="Disordered" evidence="1">
    <location>
        <begin position="1"/>
        <end position="56"/>
    </location>
</feature>
<protein>
    <submittedName>
        <fullName evidence="2">(Atlantic silverside) hypothetical protein</fullName>
    </submittedName>
</protein>
<reference evidence="2" key="1">
    <citation type="submission" date="2021-05" db="EMBL/GenBank/DDBJ databases">
        <authorList>
            <person name="Tigano A."/>
        </authorList>
    </citation>
    <scope>NUCLEOTIDE SEQUENCE</scope>
</reference>
<gene>
    <name evidence="2" type="ORF">MMEN_LOCUS15746</name>
</gene>
<sequence length="56" mass="6075">MPKPPDLRDGPGPPDTKGQSHRQRAEDPQPDCVSVKSYWSIGKPPDLRDGPGPPDT</sequence>
<keyword evidence="3" id="KW-1185">Reference proteome</keyword>
<proteinExistence type="predicted"/>
<organism evidence="2 3">
    <name type="scientific">Menidia menidia</name>
    <name type="common">Atlantic silverside</name>
    <dbReference type="NCBI Taxonomy" id="238744"/>
    <lineage>
        <taxon>Eukaryota</taxon>
        <taxon>Metazoa</taxon>
        <taxon>Chordata</taxon>
        <taxon>Craniata</taxon>
        <taxon>Vertebrata</taxon>
        <taxon>Euteleostomi</taxon>
        <taxon>Actinopterygii</taxon>
        <taxon>Neopterygii</taxon>
        <taxon>Teleostei</taxon>
        <taxon>Neoteleostei</taxon>
        <taxon>Acanthomorphata</taxon>
        <taxon>Ovalentaria</taxon>
        <taxon>Atherinomorphae</taxon>
        <taxon>Atheriniformes</taxon>
        <taxon>Atherinopsidae</taxon>
        <taxon>Menidiinae</taxon>
        <taxon>Menidia</taxon>
    </lineage>
</organism>
<dbReference type="AlphaFoldDB" id="A0A8S4BKT6"/>